<name>A0A6B3NJB9_9CYAN</name>
<protein>
    <submittedName>
        <fullName evidence="1">Type I secretion protein</fullName>
    </submittedName>
</protein>
<sequence length="90" mass="9865">DEFDTLSGGEGADTFVLGNEFDVFYQEGGFATIIDFDSSEGDKIRVSGSASDYSLQVNNNNTEILFDGKLIAVVENITEIQLSTDYFIFS</sequence>
<reference evidence="1" key="1">
    <citation type="submission" date="2019-11" db="EMBL/GenBank/DDBJ databases">
        <title>Genomic insights into an expanded diversity of filamentous marine cyanobacteria reveals the extraordinary biosynthetic potential of Moorea and Okeania.</title>
        <authorList>
            <person name="Ferreira Leao T."/>
            <person name="Wang M."/>
            <person name="Moss N."/>
            <person name="Da Silva R."/>
            <person name="Sanders J."/>
            <person name="Nurk S."/>
            <person name="Gurevich A."/>
            <person name="Humphrey G."/>
            <person name="Reher R."/>
            <person name="Zhu Q."/>
            <person name="Belda-Ferre P."/>
            <person name="Glukhov E."/>
            <person name="Rex R."/>
            <person name="Dorrestein P.C."/>
            <person name="Knight R."/>
            <person name="Pevzner P."/>
            <person name="Gerwick W.H."/>
            <person name="Gerwick L."/>
        </authorList>
    </citation>
    <scope>NUCLEOTIDE SEQUENCE</scope>
    <source>
        <strain evidence="1">SIO1C4</strain>
    </source>
</reference>
<gene>
    <name evidence="1" type="ORF">F6J89_29920</name>
</gene>
<feature type="non-terminal residue" evidence="1">
    <location>
        <position position="1"/>
    </location>
</feature>
<proteinExistence type="predicted"/>
<evidence type="ECO:0000313" key="1">
    <source>
        <dbReference type="EMBL" id="NER31717.1"/>
    </source>
</evidence>
<dbReference type="EMBL" id="JAAHFQ010000912">
    <property type="protein sequence ID" value="NER31717.1"/>
    <property type="molecule type" value="Genomic_DNA"/>
</dbReference>
<dbReference type="AlphaFoldDB" id="A0A6B3NJB9"/>
<dbReference type="InterPro" id="IPR011049">
    <property type="entry name" value="Serralysin-like_metalloprot_C"/>
</dbReference>
<organism evidence="1">
    <name type="scientific">Symploca sp. SIO1C4</name>
    <dbReference type="NCBI Taxonomy" id="2607765"/>
    <lineage>
        <taxon>Bacteria</taxon>
        <taxon>Bacillati</taxon>
        <taxon>Cyanobacteriota</taxon>
        <taxon>Cyanophyceae</taxon>
        <taxon>Coleofasciculales</taxon>
        <taxon>Coleofasciculaceae</taxon>
        <taxon>Symploca</taxon>
    </lineage>
</organism>
<dbReference type="SUPFAM" id="SSF51120">
    <property type="entry name" value="beta-Roll"/>
    <property type="match status" value="1"/>
</dbReference>
<accession>A0A6B3NJB9</accession>
<comment type="caution">
    <text evidence="1">The sequence shown here is derived from an EMBL/GenBank/DDBJ whole genome shotgun (WGS) entry which is preliminary data.</text>
</comment>
<dbReference type="Gene3D" id="2.150.10.10">
    <property type="entry name" value="Serralysin-like metalloprotease, C-terminal"/>
    <property type="match status" value="1"/>
</dbReference>